<proteinExistence type="predicted"/>
<dbReference type="AlphaFoldDB" id="A0A1E4T8S5"/>
<gene>
    <name evidence="2" type="ORF">CANARDRAFT_58089</name>
</gene>
<evidence type="ECO:0000313" key="2">
    <source>
        <dbReference type="EMBL" id="ODV88167.1"/>
    </source>
</evidence>
<reference evidence="3" key="1">
    <citation type="submission" date="2016-04" db="EMBL/GenBank/DDBJ databases">
        <title>Comparative genomics of biotechnologically important yeasts.</title>
        <authorList>
            <consortium name="DOE Joint Genome Institute"/>
            <person name="Riley R."/>
            <person name="Haridas S."/>
            <person name="Wolfe K.H."/>
            <person name="Lopes M.R."/>
            <person name="Hittinger C.T."/>
            <person name="Goker M."/>
            <person name="Salamov A."/>
            <person name="Wisecaver J."/>
            <person name="Long T.M."/>
            <person name="Aerts A.L."/>
            <person name="Barry K."/>
            <person name="Choi C."/>
            <person name="Clum A."/>
            <person name="Coughlan A.Y."/>
            <person name="Deshpande S."/>
            <person name="Douglass A.P."/>
            <person name="Hanson S.J."/>
            <person name="Klenk H.-P."/>
            <person name="Labutti K."/>
            <person name="Lapidus A."/>
            <person name="Lindquist E."/>
            <person name="Lipzen A."/>
            <person name="Meier-Kolthoff J.P."/>
            <person name="Ohm R.A."/>
            <person name="Otillar R.P."/>
            <person name="Pangilinan J."/>
            <person name="Peng Y."/>
            <person name="Rokas A."/>
            <person name="Rosa C.A."/>
            <person name="Scheuner C."/>
            <person name="Sibirny A.A."/>
            <person name="Slot J.C."/>
            <person name="Stielow J.B."/>
            <person name="Sun H."/>
            <person name="Kurtzman C.P."/>
            <person name="Blackwell M."/>
            <person name="Grigoriev I.V."/>
            <person name="Jeffries T.W."/>
        </authorList>
    </citation>
    <scope>NUCLEOTIDE SEQUENCE [LARGE SCALE GENOMIC DNA]</scope>
    <source>
        <strain evidence="3">NRRL YB-2248</strain>
    </source>
</reference>
<keyword evidence="1" id="KW-1133">Transmembrane helix</keyword>
<protein>
    <submittedName>
        <fullName evidence="2">Uncharacterized protein</fullName>
    </submittedName>
</protein>
<keyword evidence="3" id="KW-1185">Reference proteome</keyword>
<sequence>MQYSFFFLFFIFYVNFYMILLLHTLFNLYVHISIVSIHAFWTRHVPFPTYFYLRSFKVQFILVSLSIQGIKIINIII</sequence>
<keyword evidence="1" id="KW-0812">Transmembrane</keyword>
<organism evidence="2 3">
    <name type="scientific">[Candida] arabinofermentans NRRL YB-2248</name>
    <dbReference type="NCBI Taxonomy" id="983967"/>
    <lineage>
        <taxon>Eukaryota</taxon>
        <taxon>Fungi</taxon>
        <taxon>Dikarya</taxon>
        <taxon>Ascomycota</taxon>
        <taxon>Saccharomycotina</taxon>
        <taxon>Pichiomycetes</taxon>
        <taxon>Pichiales</taxon>
        <taxon>Pichiaceae</taxon>
        <taxon>Ogataea</taxon>
        <taxon>Ogataea/Candida clade</taxon>
    </lineage>
</organism>
<name>A0A1E4T8S5_9ASCO</name>
<feature type="transmembrane region" description="Helical" evidence="1">
    <location>
        <begin position="6"/>
        <end position="30"/>
    </location>
</feature>
<evidence type="ECO:0000256" key="1">
    <source>
        <dbReference type="SAM" id="Phobius"/>
    </source>
</evidence>
<evidence type="ECO:0000313" key="3">
    <source>
        <dbReference type="Proteomes" id="UP000094801"/>
    </source>
</evidence>
<keyword evidence="1" id="KW-0472">Membrane</keyword>
<accession>A0A1E4T8S5</accession>
<dbReference type="Proteomes" id="UP000094801">
    <property type="component" value="Unassembled WGS sequence"/>
</dbReference>
<dbReference type="EMBL" id="KV453847">
    <property type="protein sequence ID" value="ODV88167.1"/>
    <property type="molecule type" value="Genomic_DNA"/>
</dbReference>